<keyword evidence="6" id="KW-1185">Reference proteome</keyword>
<evidence type="ECO:0000256" key="2">
    <source>
        <dbReference type="SAM" id="MobiDB-lite"/>
    </source>
</evidence>
<feature type="compositionally biased region" description="Polar residues" evidence="2">
    <location>
        <begin position="34"/>
        <end position="44"/>
    </location>
</feature>
<dbReference type="EMBL" id="AZFQ01000054">
    <property type="protein sequence ID" value="KRL96954.1"/>
    <property type="molecule type" value="Genomic_DNA"/>
</dbReference>
<dbReference type="NCBIfam" id="TIGR01167">
    <property type="entry name" value="LPXTG_anchor"/>
    <property type="match status" value="1"/>
</dbReference>
<dbReference type="PATRIC" id="fig|1423801.4.peg.1938"/>
<accession>A0A0R1V010</accession>
<feature type="transmembrane region" description="Helical" evidence="3">
    <location>
        <begin position="612"/>
        <end position="631"/>
    </location>
</feature>
<name>A0A0R1V010_9LACO</name>
<sequence length="638" mass="66867">MRKAKIAMATTAAFAGLTIGVMNVHADTVNEATAKQAPTNPLSNATTATTSAVTSTTTTASVTTQQTTEKSASTSSSLQEKAATSSTQTTASNASDISATTQSATSASSIKTAAATQKEAATSAAASAESKAATEYTTAVAQTKAQQVAESAATSSAYAQKINNQKQTNAATESAAAQKVATAQAALSSTAESATATPAQQTLDSDPIIYAKTAGHTISTEAQLPVVLTKPVVKKSDVASDYGYYGYINTNNSDKTAVVSTTGLTKQQQYELADYAVTLVNSYRTAIGTETLKYNSNVEDATIAEAAIRNQEQLDFTHLSFNETEKAAFSAQGLQLDGENLGVAQATAAESKTTILALKVALLNAITEMVYVDDAHANGHLHNFVVADYMGVAVQANASMTYPYQLIFEVASAVPSSHVTQKAAIALTATARIKQAQASANQQYTAAKEAVASALIAQANLKLTNAALLNALVTQRDAALTRLATLQQQALINLADKYQTQKNNIQTKLAAQKKAIEIAAASQIAQLANANKRVSRIKAANISVNERGRVHKLDGITAKQIIYAVPTHKLTEISSYALSNETRQPVEQTGRKEAEMWAKALPQTGDDAGNTLSLTGILLAVLSLLSGTWLLHKQRTFK</sequence>
<evidence type="ECO:0000256" key="4">
    <source>
        <dbReference type="SAM" id="SignalP"/>
    </source>
</evidence>
<organism evidence="5 6">
    <name type="scientific">Liquorilactobacillus satsumensis DSM 16230 = JCM 12392</name>
    <dbReference type="NCBI Taxonomy" id="1423801"/>
    <lineage>
        <taxon>Bacteria</taxon>
        <taxon>Bacillati</taxon>
        <taxon>Bacillota</taxon>
        <taxon>Bacilli</taxon>
        <taxon>Lactobacillales</taxon>
        <taxon>Lactobacillaceae</taxon>
        <taxon>Liquorilactobacillus</taxon>
    </lineage>
</organism>
<dbReference type="STRING" id="1423801.FD50_GL001897"/>
<feature type="compositionally biased region" description="Low complexity" evidence="2">
    <location>
        <begin position="45"/>
        <end position="68"/>
    </location>
</feature>
<dbReference type="GeneID" id="98309125"/>
<keyword evidence="3" id="KW-0812">Transmembrane</keyword>
<feature type="compositionally biased region" description="Polar residues" evidence="2">
    <location>
        <begin position="69"/>
        <end position="79"/>
    </location>
</feature>
<reference evidence="5 6" key="1">
    <citation type="journal article" date="2015" name="Genome Announc.">
        <title>Expanding the biotechnology potential of lactobacilli through comparative genomics of 213 strains and associated genera.</title>
        <authorList>
            <person name="Sun Z."/>
            <person name="Harris H.M."/>
            <person name="McCann A."/>
            <person name="Guo C."/>
            <person name="Argimon S."/>
            <person name="Zhang W."/>
            <person name="Yang X."/>
            <person name="Jeffery I.B."/>
            <person name="Cooney J.C."/>
            <person name="Kagawa T.F."/>
            <person name="Liu W."/>
            <person name="Song Y."/>
            <person name="Salvetti E."/>
            <person name="Wrobel A."/>
            <person name="Rasinkangas P."/>
            <person name="Parkhill J."/>
            <person name="Rea M.C."/>
            <person name="O'Sullivan O."/>
            <person name="Ritari J."/>
            <person name="Douillard F.P."/>
            <person name="Paul Ross R."/>
            <person name="Yang R."/>
            <person name="Briner A.E."/>
            <person name="Felis G.E."/>
            <person name="de Vos W.M."/>
            <person name="Barrangou R."/>
            <person name="Klaenhammer T.R."/>
            <person name="Caufield P.W."/>
            <person name="Cui Y."/>
            <person name="Zhang H."/>
            <person name="O'Toole P.W."/>
        </authorList>
    </citation>
    <scope>NUCLEOTIDE SEQUENCE [LARGE SCALE GENOMIC DNA]</scope>
    <source>
        <strain evidence="5 6">DSM 16230</strain>
    </source>
</reference>
<dbReference type="Proteomes" id="UP000051166">
    <property type="component" value="Unassembled WGS sequence"/>
</dbReference>
<keyword evidence="1" id="KW-0175">Coiled coil</keyword>
<keyword evidence="3" id="KW-1133">Transmembrane helix</keyword>
<evidence type="ECO:0000313" key="5">
    <source>
        <dbReference type="EMBL" id="KRL96954.1"/>
    </source>
</evidence>
<keyword evidence="3" id="KW-0472">Membrane</keyword>
<dbReference type="InterPro" id="IPR027607">
    <property type="entry name" value="Surf_Exclu_SEC10/PgrA"/>
</dbReference>
<protein>
    <submittedName>
        <fullName evidence="5">Cell surface protein</fullName>
    </submittedName>
</protein>
<feature type="chain" id="PRO_5006412042" evidence="4">
    <location>
        <begin position="27"/>
        <end position="638"/>
    </location>
</feature>
<feature type="compositionally biased region" description="Low complexity" evidence="2">
    <location>
        <begin position="82"/>
        <end position="105"/>
    </location>
</feature>
<evidence type="ECO:0000256" key="3">
    <source>
        <dbReference type="SAM" id="Phobius"/>
    </source>
</evidence>
<comment type="caution">
    <text evidence="5">The sequence shown here is derived from an EMBL/GenBank/DDBJ whole genome shotgun (WGS) entry which is preliminary data.</text>
</comment>
<keyword evidence="4" id="KW-0732">Signal</keyword>
<evidence type="ECO:0000313" key="6">
    <source>
        <dbReference type="Proteomes" id="UP000051166"/>
    </source>
</evidence>
<proteinExistence type="predicted"/>
<dbReference type="RefSeq" id="WP_056961764.1">
    <property type="nucleotide sequence ID" value="NZ_AZFQ01000054.1"/>
</dbReference>
<gene>
    <name evidence="5" type="ORF">FD50_GL001897</name>
</gene>
<dbReference type="NCBIfam" id="TIGR04320">
    <property type="entry name" value="Surf_Exclu_PgrA"/>
    <property type="match status" value="1"/>
</dbReference>
<feature type="coiled-coil region" evidence="1">
    <location>
        <begin position="469"/>
        <end position="515"/>
    </location>
</feature>
<dbReference type="AlphaFoldDB" id="A0A0R1V010"/>
<feature type="region of interest" description="Disordered" evidence="2">
    <location>
        <begin position="34"/>
        <end position="105"/>
    </location>
</feature>
<evidence type="ECO:0000256" key="1">
    <source>
        <dbReference type="SAM" id="Coils"/>
    </source>
</evidence>
<feature type="signal peptide" evidence="4">
    <location>
        <begin position="1"/>
        <end position="26"/>
    </location>
</feature>